<dbReference type="Gene3D" id="2.20.110.10">
    <property type="entry name" value="Histone H3 K4-specific methyltransferase SET7/9 N-terminal domain"/>
    <property type="match status" value="3"/>
</dbReference>
<evidence type="ECO:0000256" key="5">
    <source>
        <dbReference type="ARBA" id="ARBA00045851"/>
    </source>
</evidence>
<reference evidence="6 7" key="1">
    <citation type="submission" date="2024-03" db="EMBL/GenBank/DDBJ databases">
        <title>Complete genome sequence of the green alga Chloropicon roscoffensis RCC1871.</title>
        <authorList>
            <person name="Lemieux C."/>
            <person name="Pombert J.-F."/>
            <person name="Otis C."/>
            <person name="Turmel M."/>
        </authorList>
    </citation>
    <scope>NUCLEOTIDE SEQUENCE [LARGE SCALE GENOMIC DNA]</scope>
    <source>
        <strain evidence="6 7">RCC1871</strain>
    </source>
</reference>
<dbReference type="InterPro" id="IPR052472">
    <property type="entry name" value="MORN3"/>
</dbReference>
<evidence type="ECO:0000256" key="2">
    <source>
        <dbReference type="ARBA" id="ARBA00022737"/>
    </source>
</evidence>
<evidence type="ECO:0000256" key="1">
    <source>
        <dbReference type="ARBA" id="ARBA00004218"/>
    </source>
</evidence>
<dbReference type="Pfam" id="PF02493">
    <property type="entry name" value="MORN"/>
    <property type="match status" value="6"/>
</dbReference>
<dbReference type="SMART" id="SM00698">
    <property type="entry name" value="MORN"/>
    <property type="match status" value="6"/>
</dbReference>
<dbReference type="Proteomes" id="UP001472866">
    <property type="component" value="Chromosome 07"/>
</dbReference>
<comment type="function">
    <text evidence="5">Assembles a suppression complex (suppresome) by tethering SIRT1 and MDM2 to regulate composite modifications of p53/TP53. Confers both deacetylation-mediated functional inactivation, by SIRT1, and ubiquitination-dependent degradation, by MDM2, of p53/TP53, promoting a proliferative and cell survival behaviors. May play a role in the regulation of spermatogenesis.</text>
</comment>
<gene>
    <name evidence="6" type="ORF">HKI87_07g46580</name>
</gene>
<comment type="subcellular location">
    <subcellularLocation>
        <location evidence="1">Cytoplasmic vesicle</location>
        <location evidence="1">Secretory vesicle</location>
        <location evidence="1">Acrosome</location>
    </subcellularLocation>
</comment>
<proteinExistence type="predicted"/>
<dbReference type="PANTHER" id="PTHR46511:SF1">
    <property type="entry name" value="MORN REPEAT-CONTAINING PROTEIN 3"/>
    <property type="match status" value="1"/>
</dbReference>
<keyword evidence="2" id="KW-0677">Repeat</keyword>
<dbReference type="AlphaFoldDB" id="A0AAX4PAA0"/>
<evidence type="ECO:0000256" key="4">
    <source>
        <dbReference type="ARBA" id="ARBA00039854"/>
    </source>
</evidence>
<dbReference type="InterPro" id="IPR003409">
    <property type="entry name" value="MORN"/>
</dbReference>
<sequence>MKDTGSGFVPLWKQWEAKSEMNGERSTVYNEAGERYKGSWKGNKRHGKGVFFYKSGNRYEGEWKDDRRHGLGTLYILEHEESKLRVSYSGNWVNDKPSGMGVFYNEKGECYNGEWKHGKRHGKGRQTYGGRPVDGFGGDVYEGDWQDDKRCGRGTLNKANGDVFEGSWLNDKKHGDGVYTYRVKKKRYVGTWMEDTPKAGEYSALGEVDSSLPTLEAVIAAVN</sequence>
<dbReference type="SUPFAM" id="SSF82185">
    <property type="entry name" value="Histone H3 K4-specific methyltransferase SET7/9 N-terminal domain"/>
    <property type="match status" value="2"/>
</dbReference>
<dbReference type="PANTHER" id="PTHR46511">
    <property type="entry name" value="MORN REPEAT-CONTAINING PROTEIN 3"/>
    <property type="match status" value="1"/>
</dbReference>
<keyword evidence="3" id="KW-0968">Cytoplasmic vesicle</keyword>
<evidence type="ECO:0000313" key="6">
    <source>
        <dbReference type="EMBL" id="WZN63113.1"/>
    </source>
</evidence>
<protein>
    <recommendedName>
        <fullName evidence="4">MORN repeat-containing protein 3</fullName>
    </recommendedName>
</protein>
<evidence type="ECO:0000256" key="3">
    <source>
        <dbReference type="ARBA" id="ARBA00023329"/>
    </source>
</evidence>
<dbReference type="GO" id="GO:0016020">
    <property type="term" value="C:membrane"/>
    <property type="evidence" value="ECO:0007669"/>
    <property type="project" value="UniProtKB-ARBA"/>
</dbReference>
<keyword evidence="7" id="KW-1185">Reference proteome</keyword>
<dbReference type="EMBL" id="CP151507">
    <property type="protein sequence ID" value="WZN63113.1"/>
    <property type="molecule type" value="Genomic_DNA"/>
</dbReference>
<organism evidence="6 7">
    <name type="scientific">Chloropicon roscoffensis</name>
    <dbReference type="NCBI Taxonomy" id="1461544"/>
    <lineage>
        <taxon>Eukaryota</taxon>
        <taxon>Viridiplantae</taxon>
        <taxon>Chlorophyta</taxon>
        <taxon>Chloropicophyceae</taxon>
        <taxon>Chloropicales</taxon>
        <taxon>Chloropicaceae</taxon>
        <taxon>Chloropicon</taxon>
    </lineage>
</organism>
<dbReference type="GO" id="GO:0001669">
    <property type="term" value="C:acrosomal vesicle"/>
    <property type="evidence" value="ECO:0007669"/>
    <property type="project" value="UniProtKB-SubCell"/>
</dbReference>
<accession>A0AAX4PAA0</accession>
<name>A0AAX4PAA0_9CHLO</name>
<evidence type="ECO:0000313" key="7">
    <source>
        <dbReference type="Proteomes" id="UP001472866"/>
    </source>
</evidence>